<feature type="domain" description="Zinc finger C2H2 LYAR-type" evidence="10">
    <location>
        <begin position="32"/>
        <end position="58"/>
    </location>
</feature>
<proteinExistence type="predicted"/>
<evidence type="ECO:0000256" key="5">
    <source>
        <dbReference type="ARBA" id="ARBA00022833"/>
    </source>
</evidence>
<evidence type="ECO:0000256" key="6">
    <source>
        <dbReference type="ARBA" id="ARBA00023054"/>
    </source>
</evidence>
<evidence type="ECO:0000256" key="3">
    <source>
        <dbReference type="ARBA" id="ARBA00022737"/>
    </source>
</evidence>
<comment type="caution">
    <text evidence="12">The sequence shown here is derived from an EMBL/GenBank/DDBJ whole genome shotgun (WGS) entry which is preliminary data.</text>
</comment>
<evidence type="ECO:0000256" key="8">
    <source>
        <dbReference type="PROSITE-ProRule" id="PRU01145"/>
    </source>
</evidence>
<keyword evidence="2" id="KW-0479">Metal-binding</keyword>
<dbReference type="AlphaFoldDB" id="A0A1W0XAR2"/>
<keyword evidence="3" id="KW-0677">Repeat</keyword>
<dbReference type="GO" id="GO:0003677">
    <property type="term" value="F:DNA binding"/>
    <property type="evidence" value="ECO:0007669"/>
    <property type="project" value="InterPro"/>
</dbReference>
<dbReference type="SUPFAM" id="SSF57667">
    <property type="entry name" value="beta-beta-alpha zinc fingers"/>
    <property type="match status" value="2"/>
</dbReference>
<evidence type="ECO:0000259" key="11">
    <source>
        <dbReference type="Pfam" id="PF25879"/>
    </source>
</evidence>
<reference evidence="13" key="1">
    <citation type="submission" date="2017-01" db="EMBL/GenBank/DDBJ databases">
        <title>Comparative genomics of anhydrobiosis in the tardigrade Hypsibius dujardini.</title>
        <authorList>
            <person name="Yoshida Y."/>
            <person name="Koutsovoulos G."/>
            <person name="Laetsch D."/>
            <person name="Stevens L."/>
            <person name="Kumar S."/>
            <person name="Horikawa D."/>
            <person name="Ishino K."/>
            <person name="Komine S."/>
            <person name="Tomita M."/>
            <person name="Blaxter M."/>
            <person name="Arakawa K."/>
        </authorList>
    </citation>
    <scope>NUCLEOTIDE SEQUENCE [LARGE SCALE GENOMIC DNA]</scope>
    <source>
        <strain evidence="13">Z151</strain>
    </source>
</reference>
<protein>
    <submittedName>
        <fullName evidence="12">Cell growth-regulating nucleolar protein</fullName>
    </submittedName>
</protein>
<dbReference type="InterPro" id="IPR039999">
    <property type="entry name" value="LYAR"/>
</dbReference>
<keyword evidence="4 8" id="KW-0863">Zinc-finger</keyword>
<evidence type="ECO:0000259" key="10">
    <source>
        <dbReference type="Pfam" id="PF08790"/>
    </source>
</evidence>
<keyword evidence="5" id="KW-0862">Zinc</keyword>
<comment type="subcellular location">
    <subcellularLocation>
        <location evidence="1">Nucleus</location>
    </subcellularLocation>
</comment>
<keyword evidence="7" id="KW-0539">Nucleus</keyword>
<dbReference type="FunFam" id="3.30.1490.490:FF:000001">
    <property type="entry name" value="cell growth-regulating nucleolar protein-like"/>
    <property type="match status" value="1"/>
</dbReference>
<dbReference type="InterPro" id="IPR058719">
    <property type="entry name" value="WHD_LYAR"/>
</dbReference>
<sequence>MVVFVCGSCGESVKKAAVDKHCQTKCRNCQSLSCIDCGKDFPGDTFRSHNQCMTEEEKWHGKDAKVKAGGNTGQKKQDAWVESIQNAIPVAKSSNPQLADYLQKLLGYDNMPRKEAKFKNFLKNSLRIHNHQIITAIWTVVGSVKAAVPVPQPKPPAQSSTNGGSVAADSPVANGRAAGNAEVEDLVEPAKKRSKKDIPEDTPALTKATTDETEATTDETAARKFRWKKEIREVLVDSPSHSLSERKLMKKVLRRYETSLDLRAVAQDDLSQTFDKYLRKYPDLFHVEDSRVKLICT</sequence>
<dbReference type="InterPro" id="IPR036236">
    <property type="entry name" value="Znf_C2H2_sf"/>
</dbReference>
<dbReference type="Pfam" id="PF25879">
    <property type="entry name" value="WHD_LYAR"/>
    <property type="match status" value="1"/>
</dbReference>
<evidence type="ECO:0000256" key="2">
    <source>
        <dbReference type="ARBA" id="ARBA00022723"/>
    </source>
</evidence>
<dbReference type="Proteomes" id="UP000192578">
    <property type="component" value="Unassembled WGS sequence"/>
</dbReference>
<organism evidence="12 13">
    <name type="scientific">Hypsibius exemplaris</name>
    <name type="common">Freshwater tardigrade</name>
    <dbReference type="NCBI Taxonomy" id="2072580"/>
    <lineage>
        <taxon>Eukaryota</taxon>
        <taxon>Metazoa</taxon>
        <taxon>Ecdysozoa</taxon>
        <taxon>Tardigrada</taxon>
        <taxon>Eutardigrada</taxon>
        <taxon>Parachela</taxon>
        <taxon>Hypsibioidea</taxon>
        <taxon>Hypsibiidae</taxon>
        <taxon>Hypsibius</taxon>
    </lineage>
</organism>
<evidence type="ECO:0000256" key="9">
    <source>
        <dbReference type="SAM" id="MobiDB-lite"/>
    </source>
</evidence>
<dbReference type="GO" id="GO:0005730">
    <property type="term" value="C:nucleolus"/>
    <property type="evidence" value="ECO:0007669"/>
    <property type="project" value="TreeGrafter"/>
</dbReference>
<evidence type="ECO:0000256" key="1">
    <source>
        <dbReference type="ARBA" id="ARBA00004123"/>
    </source>
</evidence>
<dbReference type="PANTHER" id="PTHR13100">
    <property type="entry name" value="CELL GROWTH-REGULATING NUCLEOLAR PROTEIN LYAR"/>
    <property type="match status" value="1"/>
</dbReference>
<dbReference type="GO" id="GO:0006364">
    <property type="term" value="P:rRNA processing"/>
    <property type="evidence" value="ECO:0007669"/>
    <property type="project" value="TreeGrafter"/>
</dbReference>
<evidence type="ECO:0000313" key="12">
    <source>
        <dbReference type="EMBL" id="OQV24488.1"/>
    </source>
</evidence>
<dbReference type="EMBL" id="MTYJ01000006">
    <property type="protein sequence ID" value="OQV24488.1"/>
    <property type="molecule type" value="Genomic_DNA"/>
</dbReference>
<name>A0A1W0XAR2_HYPEX</name>
<accession>A0A1W0XAR2</accession>
<dbReference type="PANTHER" id="PTHR13100:SF10">
    <property type="entry name" value="CELL GROWTH-REGULATING NUCLEOLAR PROTEIN"/>
    <property type="match status" value="1"/>
</dbReference>
<feature type="region of interest" description="Disordered" evidence="9">
    <location>
        <begin position="151"/>
        <end position="217"/>
    </location>
</feature>
<dbReference type="GO" id="GO:0008270">
    <property type="term" value="F:zinc ion binding"/>
    <property type="evidence" value="ECO:0007669"/>
    <property type="project" value="UniProtKB-KW"/>
</dbReference>
<keyword evidence="6" id="KW-0175">Coiled coil</keyword>
<dbReference type="Pfam" id="PF08790">
    <property type="entry name" value="zf-LYAR"/>
    <property type="match status" value="1"/>
</dbReference>
<evidence type="ECO:0000313" key="13">
    <source>
        <dbReference type="Proteomes" id="UP000192578"/>
    </source>
</evidence>
<evidence type="ECO:0000256" key="7">
    <source>
        <dbReference type="ARBA" id="ARBA00023242"/>
    </source>
</evidence>
<dbReference type="OrthoDB" id="21474at2759"/>
<dbReference type="Gene3D" id="1.10.10.2100">
    <property type="match status" value="1"/>
</dbReference>
<dbReference type="FunFam" id="1.10.10.2100:FF:000002">
    <property type="entry name" value="cell growth-regulating nucleolar protein-like"/>
    <property type="match status" value="1"/>
</dbReference>
<gene>
    <name evidence="12" type="ORF">BV898_01550</name>
</gene>
<dbReference type="PROSITE" id="PS51804">
    <property type="entry name" value="ZF_C2HC_LYAR"/>
    <property type="match status" value="2"/>
</dbReference>
<feature type="domain" description="Cell growth-regulating nucleolar protein-like winged helix" evidence="11">
    <location>
        <begin position="223"/>
        <end position="295"/>
    </location>
</feature>
<dbReference type="InterPro" id="IPR014898">
    <property type="entry name" value="Znf_C2H2_LYAR"/>
</dbReference>
<dbReference type="GO" id="GO:0000122">
    <property type="term" value="P:negative regulation of transcription by RNA polymerase II"/>
    <property type="evidence" value="ECO:0007669"/>
    <property type="project" value="UniProtKB-ARBA"/>
</dbReference>
<dbReference type="Gene3D" id="3.30.1490.490">
    <property type="match status" value="1"/>
</dbReference>
<keyword evidence="13" id="KW-1185">Reference proteome</keyword>
<evidence type="ECO:0000256" key="4">
    <source>
        <dbReference type="ARBA" id="ARBA00022771"/>
    </source>
</evidence>
<feature type="compositionally biased region" description="Basic and acidic residues" evidence="9">
    <location>
        <begin position="188"/>
        <end position="199"/>
    </location>
</feature>